<evidence type="ECO:0000256" key="1">
    <source>
        <dbReference type="ARBA" id="ARBA00009673"/>
    </source>
</evidence>
<organism evidence="3 4">
    <name type="scientific">Cutibacterium modestum</name>
    <dbReference type="NCBI Taxonomy" id="2559073"/>
    <lineage>
        <taxon>Bacteria</taxon>
        <taxon>Bacillati</taxon>
        <taxon>Actinomycetota</taxon>
        <taxon>Actinomycetes</taxon>
        <taxon>Propionibacteriales</taxon>
        <taxon>Propionibacteriaceae</taxon>
        <taxon>Cutibacterium</taxon>
    </lineage>
</organism>
<dbReference type="GO" id="GO:0043908">
    <property type="term" value="F:Ser(Gly)-tRNA(Ala) hydrolase activity"/>
    <property type="evidence" value="ECO:0007669"/>
    <property type="project" value="UniProtKB-UniRule"/>
</dbReference>
<dbReference type="GO" id="GO:0000049">
    <property type="term" value="F:tRNA binding"/>
    <property type="evidence" value="ECO:0007669"/>
    <property type="project" value="UniProtKB-UniRule"/>
</dbReference>
<sequence>MRVVIQRATSAEVIVDNTTVGTLTSPGLVVLIGVTSTDTATDAEKLAEKIWRLRILADEKSASDLDAPLLVVSQFTLYASTRKGRRPSWSAAAPGSVSEPLVDHFVTHLRSLGAHVETGIFGADMKVGLVNDGPMTILIDTDDWR</sequence>
<gene>
    <name evidence="2 3" type="primary">dtd</name>
    <name evidence="3" type="ORF">KB1_03820</name>
</gene>
<dbReference type="EC" id="3.1.1.-" evidence="2"/>
<dbReference type="Gene3D" id="3.50.80.10">
    <property type="entry name" value="D-tyrosyl-tRNA(Tyr) deacylase"/>
    <property type="match status" value="1"/>
</dbReference>
<comment type="catalytic activity">
    <reaction evidence="2">
        <text>a D-aminoacyl-tRNA + H2O = a tRNA + a D-alpha-amino acid + H(+)</text>
        <dbReference type="Rhea" id="RHEA:13953"/>
        <dbReference type="Rhea" id="RHEA-COMP:10123"/>
        <dbReference type="Rhea" id="RHEA-COMP:10124"/>
        <dbReference type="ChEBI" id="CHEBI:15377"/>
        <dbReference type="ChEBI" id="CHEBI:15378"/>
        <dbReference type="ChEBI" id="CHEBI:59871"/>
        <dbReference type="ChEBI" id="CHEBI:78442"/>
        <dbReference type="ChEBI" id="CHEBI:79333"/>
        <dbReference type="EC" id="3.1.1.96"/>
    </reaction>
</comment>
<dbReference type="InterPro" id="IPR003732">
    <property type="entry name" value="Daa-tRNA_deacyls_DTD"/>
</dbReference>
<protein>
    <recommendedName>
        <fullName evidence="2">D-aminoacyl-tRNA deacylase</fullName>
        <shortName evidence="2">DTD</shortName>
        <ecNumber evidence="2">3.1.1.96</ecNumber>
    </recommendedName>
    <alternativeName>
        <fullName evidence="2">Gly-tRNA(Ala) deacylase</fullName>
        <ecNumber evidence="2">3.1.1.-</ecNumber>
    </alternativeName>
</protein>
<accession>A0AAD1KNB0</accession>
<dbReference type="InterPro" id="IPR023509">
    <property type="entry name" value="DTD-like_sf"/>
</dbReference>
<keyword evidence="2" id="KW-0378">Hydrolase</keyword>
<dbReference type="PANTHER" id="PTHR10472:SF5">
    <property type="entry name" value="D-AMINOACYL-TRNA DEACYLASE 1"/>
    <property type="match status" value="1"/>
</dbReference>
<evidence type="ECO:0000256" key="2">
    <source>
        <dbReference type="HAMAP-Rule" id="MF_00518"/>
    </source>
</evidence>
<dbReference type="Proteomes" id="UP000825072">
    <property type="component" value="Chromosome 1"/>
</dbReference>
<comment type="subunit">
    <text evidence="2">Homodimer.</text>
</comment>
<reference evidence="3" key="1">
    <citation type="submission" date="2021-06" db="EMBL/GenBank/DDBJ databases">
        <title>Genome sequence of Cutibacterium modestum strain KB17-24694.</title>
        <authorList>
            <person name="Dekio I."/>
            <person name="Asahina A."/>
            <person name="Nishida M."/>
        </authorList>
    </citation>
    <scope>NUCLEOTIDE SEQUENCE</scope>
    <source>
        <strain evidence="3">KB17-24694</strain>
    </source>
</reference>
<dbReference type="GO" id="GO:0019478">
    <property type="term" value="P:D-amino acid catabolic process"/>
    <property type="evidence" value="ECO:0007669"/>
    <property type="project" value="UniProtKB-UniRule"/>
</dbReference>
<dbReference type="GeneID" id="92879746"/>
<dbReference type="EC" id="3.1.1.96" evidence="2"/>
<evidence type="ECO:0000313" key="4">
    <source>
        <dbReference type="Proteomes" id="UP000825072"/>
    </source>
</evidence>
<dbReference type="PANTHER" id="PTHR10472">
    <property type="entry name" value="D-TYROSYL-TRNA TYR DEACYLASE"/>
    <property type="match status" value="1"/>
</dbReference>
<dbReference type="NCBIfam" id="TIGR00256">
    <property type="entry name" value="D-aminoacyl-tRNA deacylase"/>
    <property type="match status" value="1"/>
</dbReference>
<name>A0AAD1KNB0_9ACTN</name>
<dbReference type="RefSeq" id="WP_002528964.1">
    <property type="nucleotide sequence ID" value="NZ_AP024747.1"/>
</dbReference>
<dbReference type="HAMAP" id="MF_00518">
    <property type="entry name" value="Deacylase_Dtd"/>
    <property type="match status" value="1"/>
</dbReference>
<comment type="subcellular location">
    <subcellularLocation>
        <location evidence="2">Cytoplasm</location>
    </subcellularLocation>
</comment>
<comment type="domain">
    <text evidence="2">A Gly-cisPro motif from one monomer fits into the active site of the other monomer to allow specific chiral rejection of L-amino acids.</text>
</comment>
<comment type="similarity">
    <text evidence="1 2">Belongs to the DTD family.</text>
</comment>
<dbReference type="GO" id="GO:0005737">
    <property type="term" value="C:cytoplasm"/>
    <property type="evidence" value="ECO:0007669"/>
    <property type="project" value="UniProtKB-SubCell"/>
</dbReference>
<dbReference type="Pfam" id="PF02580">
    <property type="entry name" value="Tyr_Deacylase"/>
    <property type="match status" value="1"/>
</dbReference>
<comment type="catalytic activity">
    <reaction evidence="2">
        <text>glycyl-tRNA(Ala) + H2O = tRNA(Ala) + glycine + H(+)</text>
        <dbReference type="Rhea" id="RHEA:53744"/>
        <dbReference type="Rhea" id="RHEA-COMP:9657"/>
        <dbReference type="Rhea" id="RHEA-COMP:13640"/>
        <dbReference type="ChEBI" id="CHEBI:15377"/>
        <dbReference type="ChEBI" id="CHEBI:15378"/>
        <dbReference type="ChEBI" id="CHEBI:57305"/>
        <dbReference type="ChEBI" id="CHEBI:78442"/>
        <dbReference type="ChEBI" id="CHEBI:78522"/>
    </reaction>
</comment>
<dbReference type="SUPFAM" id="SSF69500">
    <property type="entry name" value="DTD-like"/>
    <property type="match status" value="1"/>
</dbReference>
<dbReference type="FunFam" id="3.50.80.10:FF:000001">
    <property type="entry name" value="D-aminoacyl-tRNA deacylase"/>
    <property type="match status" value="1"/>
</dbReference>
<dbReference type="GO" id="GO:0051500">
    <property type="term" value="F:D-tyrosyl-tRNA(Tyr) deacylase activity"/>
    <property type="evidence" value="ECO:0007669"/>
    <property type="project" value="TreeGrafter"/>
</dbReference>
<proteinExistence type="inferred from homology"/>
<feature type="short sequence motif" description="Gly-cisPro motif, important for rejection of L-amino acids" evidence="2">
    <location>
        <begin position="133"/>
        <end position="134"/>
    </location>
</feature>
<dbReference type="EMBL" id="AP024747">
    <property type="protein sequence ID" value="BCY24392.1"/>
    <property type="molecule type" value="Genomic_DNA"/>
</dbReference>
<keyword evidence="2" id="KW-0820">tRNA-binding</keyword>
<keyword evidence="2" id="KW-0963">Cytoplasm</keyword>
<keyword evidence="2" id="KW-0694">RNA-binding</keyword>
<comment type="function">
    <text evidence="2">An aminoacyl-tRNA editing enzyme that deacylates mischarged D-aminoacyl-tRNAs. Also deacylates mischarged glycyl-tRNA(Ala), protecting cells against glycine mischarging by AlaRS. Acts via tRNA-based rather than protein-based catalysis; rejects L-amino acids rather than detecting D-amino acids in the active site. By recycling D-aminoacyl-tRNA to D-amino acids and free tRNA molecules, this enzyme counteracts the toxicity associated with the formation of D-aminoacyl-tRNA entities in vivo and helps enforce protein L-homochirality.</text>
</comment>
<dbReference type="GO" id="GO:0106026">
    <property type="term" value="F:Gly-tRNA(Ala) deacylase activity"/>
    <property type="evidence" value="ECO:0007669"/>
    <property type="project" value="UniProtKB-UniRule"/>
</dbReference>
<evidence type="ECO:0000313" key="3">
    <source>
        <dbReference type="EMBL" id="BCY24392.1"/>
    </source>
</evidence>
<dbReference type="AlphaFoldDB" id="A0AAD1KNB0"/>